<dbReference type="Proteomes" id="UP000007319">
    <property type="component" value="Plasmid AZOBR_p4"/>
</dbReference>
<dbReference type="KEGG" id="abs:AZOBR_p410030"/>
<dbReference type="EMBL" id="HE577331">
    <property type="protein sequence ID" value="CCD03112.1"/>
    <property type="molecule type" value="Genomic_DNA"/>
</dbReference>
<sequence length="440" mass="47304">MAGLQHVLGEGAQLGALLHHALQRRRVQHVVARHAVDVGERRRRGQRRLVMLGQAVPAVRVDEEMLERGAVPPARVIVVRRNLVEAELLVVVGAVELGGVDGAALQRRVDVAAADLLRHDAQLGQDLAAEAGDAELQPLEVFRILDFLAEPAAHLGAGVAAGERLQVVAGVELLQQLAALAMVEPSVLLAGVQAEGQAAAEGEARVLADVIVGRGVGHLHRVVAGGVERLQRRDQFAGGEDLDLELAVRGLGDVLRQHLGAAVEHLNVLREAGHAAPADRRLRLGDGRGGEGGGAGNDGGTLEELTALHVDLPPEIFMAEIFVARTRRCRSEALGPRWVAGEGVVTLTVDQAAAQRNAFRRHISHKRGKPSVVRTVSLETRAVPPQTVRARTVCYARNEYLLQARHALRTARWVDKLGATGLRPPSNRRMFNRMNGVRHV</sequence>
<accession>A0A9P1K079</accession>
<organism evidence="2 3">
    <name type="scientific">Azospirillum baldaniorum</name>
    <dbReference type="NCBI Taxonomy" id="1064539"/>
    <lineage>
        <taxon>Bacteria</taxon>
        <taxon>Pseudomonadati</taxon>
        <taxon>Pseudomonadota</taxon>
        <taxon>Alphaproteobacteria</taxon>
        <taxon>Rhodospirillales</taxon>
        <taxon>Azospirillaceae</taxon>
        <taxon>Azospirillum</taxon>
    </lineage>
</organism>
<feature type="compositionally biased region" description="Basic and acidic residues" evidence="1">
    <location>
        <begin position="280"/>
        <end position="289"/>
    </location>
</feature>
<keyword evidence="3" id="KW-1185">Reference proteome</keyword>
<evidence type="ECO:0000313" key="2">
    <source>
        <dbReference type="EMBL" id="CCD03112.1"/>
    </source>
</evidence>
<evidence type="ECO:0000256" key="1">
    <source>
        <dbReference type="SAM" id="MobiDB-lite"/>
    </source>
</evidence>
<name>A0A9P1K079_9PROT</name>
<feature type="region of interest" description="Disordered" evidence="1">
    <location>
        <begin position="280"/>
        <end position="300"/>
    </location>
</feature>
<gene>
    <name evidence="2" type="ORF">AZOBR_p410030</name>
</gene>
<keyword evidence="2" id="KW-0614">Plasmid</keyword>
<dbReference type="AlphaFoldDB" id="A0A9P1K079"/>
<protein>
    <submittedName>
        <fullName evidence="2">Uncharacterized protein</fullName>
    </submittedName>
</protein>
<geneLocation type="plasmid" evidence="2 3">
    <name>AZOBR_p4</name>
</geneLocation>
<evidence type="ECO:0000313" key="3">
    <source>
        <dbReference type="Proteomes" id="UP000007319"/>
    </source>
</evidence>
<reference evidence="2 3" key="1">
    <citation type="journal article" date="2011" name="PLoS Genet.">
        <title>Azospirillum genomes reveal transition of bacteria from aquatic to terrestrial environments.</title>
        <authorList>
            <person name="Wisniewski-Dye F."/>
            <person name="Borziak K."/>
            <person name="Khalsa-Moyers G."/>
            <person name="Alexandre G."/>
            <person name="Sukharnikov L.O."/>
            <person name="Wuichet K."/>
            <person name="Hurst G.B."/>
            <person name="McDonald W.H."/>
            <person name="Robertson J.S."/>
            <person name="Barbe V."/>
            <person name="Calteau A."/>
            <person name="Rouy Z."/>
            <person name="Mangenot S."/>
            <person name="Prigent-Combaret C."/>
            <person name="Normand P."/>
            <person name="Boyer M."/>
            <person name="Siguier P."/>
            <person name="Dessaux Y."/>
            <person name="Elmerich C."/>
            <person name="Condemine G."/>
            <person name="Krishnen G."/>
            <person name="Kennedy I."/>
            <person name="Paterson A.H."/>
            <person name="Gonzalez V."/>
            <person name="Mavingui P."/>
            <person name="Zhulin I.B."/>
        </authorList>
    </citation>
    <scope>NUCLEOTIDE SEQUENCE [LARGE SCALE GENOMIC DNA]</scope>
    <source>
        <strain evidence="2 3">Sp245</strain>
    </source>
</reference>
<feature type="compositionally biased region" description="Gly residues" evidence="1">
    <location>
        <begin position="290"/>
        <end position="299"/>
    </location>
</feature>
<proteinExistence type="predicted"/>